<reference evidence="2 3" key="1">
    <citation type="submission" date="2024-10" db="EMBL/GenBank/DDBJ databases">
        <title>Updated reference genomes for cyclostephanoid diatoms.</title>
        <authorList>
            <person name="Roberts W.R."/>
            <person name="Alverson A.J."/>
        </authorList>
    </citation>
    <scope>NUCLEOTIDE SEQUENCE [LARGE SCALE GENOMIC DNA]</scope>
    <source>
        <strain evidence="2 3">AJA232-27</strain>
    </source>
</reference>
<dbReference type="EMBL" id="JALLBG020000200">
    <property type="protein sequence ID" value="KAL3759557.1"/>
    <property type="molecule type" value="Genomic_DNA"/>
</dbReference>
<proteinExistence type="predicted"/>
<feature type="region of interest" description="Disordered" evidence="1">
    <location>
        <begin position="1"/>
        <end position="32"/>
    </location>
</feature>
<comment type="caution">
    <text evidence="2">The sequence shown here is derived from an EMBL/GenBank/DDBJ whole genome shotgun (WGS) entry which is preliminary data.</text>
</comment>
<accession>A0ABD3M7J8</accession>
<sequence length="175" mass="19258">MSHAAASCMRSMRSRSMHEEGHEEKDHDEEHELHLHSILKEGMDAAKTNLTPYKRKGGRKRKGGKYLPLPTTVRLACAICYASGGSPYDLIKQESIAREFAAVSDVPFLNCAAGVIDGDVIWMNKPTENDSFVTGLQDGKFYCSRKKKYGLNCQVVLDAFGCMILNISITSGAAI</sequence>
<evidence type="ECO:0000313" key="2">
    <source>
        <dbReference type="EMBL" id="KAL3759557.1"/>
    </source>
</evidence>
<keyword evidence="3" id="KW-1185">Reference proteome</keyword>
<gene>
    <name evidence="2" type="ORF">ACHAWU_000856</name>
</gene>
<dbReference type="AlphaFoldDB" id="A0ABD3M7J8"/>
<evidence type="ECO:0000313" key="3">
    <source>
        <dbReference type="Proteomes" id="UP001530293"/>
    </source>
</evidence>
<organism evidence="2 3">
    <name type="scientific">Discostella pseudostelligera</name>
    <dbReference type="NCBI Taxonomy" id="259834"/>
    <lineage>
        <taxon>Eukaryota</taxon>
        <taxon>Sar</taxon>
        <taxon>Stramenopiles</taxon>
        <taxon>Ochrophyta</taxon>
        <taxon>Bacillariophyta</taxon>
        <taxon>Coscinodiscophyceae</taxon>
        <taxon>Thalassiosirophycidae</taxon>
        <taxon>Stephanodiscales</taxon>
        <taxon>Stephanodiscaceae</taxon>
        <taxon>Discostella</taxon>
    </lineage>
</organism>
<dbReference type="Proteomes" id="UP001530293">
    <property type="component" value="Unassembled WGS sequence"/>
</dbReference>
<feature type="compositionally biased region" description="Basic and acidic residues" evidence="1">
    <location>
        <begin position="16"/>
        <end position="32"/>
    </location>
</feature>
<protein>
    <submittedName>
        <fullName evidence="2">Uncharacterized protein</fullName>
    </submittedName>
</protein>
<evidence type="ECO:0000256" key="1">
    <source>
        <dbReference type="SAM" id="MobiDB-lite"/>
    </source>
</evidence>
<name>A0ABD3M7J8_9STRA</name>
<feature type="compositionally biased region" description="Low complexity" evidence="1">
    <location>
        <begin position="1"/>
        <end position="11"/>
    </location>
</feature>